<feature type="region of interest" description="Disordered" evidence="5">
    <location>
        <begin position="607"/>
        <end position="626"/>
    </location>
</feature>
<keyword evidence="1" id="KW-0805">Transcription regulation</keyword>
<evidence type="ECO:0000313" key="7">
    <source>
        <dbReference type="EMBL" id="GAX73844.1"/>
    </source>
</evidence>
<gene>
    <name evidence="7" type="ORF">CEUSTIGMA_g1294.t1</name>
</gene>
<evidence type="ECO:0000256" key="4">
    <source>
        <dbReference type="ARBA" id="ARBA00023242"/>
    </source>
</evidence>
<dbReference type="InterPro" id="IPR003035">
    <property type="entry name" value="RWP-RK_dom"/>
</dbReference>
<feature type="region of interest" description="Disordered" evidence="5">
    <location>
        <begin position="478"/>
        <end position="511"/>
    </location>
</feature>
<organism evidence="7 8">
    <name type="scientific">Chlamydomonas eustigma</name>
    <dbReference type="NCBI Taxonomy" id="1157962"/>
    <lineage>
        <taxon>Eukaryota</taxon>
        <taxon>Viridiplantae</taxon>
        <taxon>Chlorophyta</taxon>
        <taxon>core chlorophytes</taxon>
        <taxon>Chlorophyceae</taxon>
        <taxon>CS clade</taxon>
        <taxon>Chlamydomonadales</taxon>
        <taxon>Chlamydomonadaceae</taxon>
        <taxon>Chlamydomonas</taxon>
    </lineage>
</organism>
<dbReference type="GO" id="GO:0003677">
    <property type="term" value="F:DNA binding"/>
    <property type="evidence" value="ECO:0007669"/>
    <property type="project" value="UniProtKB-KW"/>
</dbReference>
<name>A0A250WSM3_9CHLO</name>
<keyword evidence="8" id="KW-1185">Reference proteome</keyword>
<keyword evidence="4" id="KW-0539">Nucleus</keyword>
<reference evidence="7 8" key="1">
    <citation type="submission" date="2017-08" db="EMBL/GenBank/DDBJ databases">
        <title>Acidophilic green algal genome provides insights into adaptation to an acidic environment.</title>
        <authorList>
            <person name="Hirooka S."/>
            <person name="Hirose Y."/>
            <person name="Kanesaki Y."/>
            <person name="Higuchi S."/>
            <person name="Fujiwara T."/>
            <person name="Onuma R."/>
            <person name="Era A."/>
            <person name="Ohbayashi R."/>
            <person name="Uzuka A."/>
            <person name="Nozaki H."/>
            <person name="Yoshikawa H."/>
            <person name="Miyagishima S.Y."/>
        </authorList>
    </citation>
    <scope>NUCLEOTIDE SEQUENCE [LARGE SCALE GENOMIC DNA]</scope>
    <source>
        <strain evidence="7 8">NIES-2499</strain>
    </source>
</reference>
<dbReference type="OrthoDB" id="6270329at2759"/>
<keyword evidence="3" id="KW-0804">Transcription</keyword>
<keyword evidence="2" id="KW-0238">DNA-binding</keyword>
<evidence type="ECO:0000256" key="5">
    <source>
        <dbReference type="SAM" id="MobiDB-lite"/>
    </source>
</evidence>
<dbReference type="InterPro" id="IPR045012">
    <property type="entry name" value="NLP"/>
</dbReference>
<comment type="caution">
    <text evidence="7">The sequence shown here is derived from an EMBL/GenBank/DDBJ whole genome shotgun (WGS) entry which is preliminary data.</text>
</comment>
<dbReference type="EMBL" id="BEGY01000005">
    <property type="protein sequence ID" value="GAX73844.1"/>
    <property type="molecule type" value="Genomic_DNA"/>
</dbReference>
<evidence type="ECO:0000256" key="1">
    <source>
        <dbReference type="ARBA" id="ARBA00023015"/>
    </source>
</evidence>
<evidence type="ECO:0000313" key="8">
    <source>
        <dbReference type="Proteomes" id="UP000232323"/>
    </source>
</evidence>
<evidence type="ECO:0000259" key="6">
    <source>
        <dbReference type="PROSITE" id="PS51519"/>
    </source>
</evidence>
<evidence type="ECO:0000256" key="2">
    <source>
        <dbReference type="ARBA" id="ARBA00023125"/>
    </source>
</evidence>
<feature type="region of interest" description="Disordered" evidence="5">
    <location>
        <begin position="335"/>
        <end position="368"/>
    </location>
</feature>
<evidence type="ECO:0000256" key="3">
    <source>
        <dbReference type="ARBA" id="ARBA00023163"/>
    </source>
</evidence>
<accession>A0A250WSM3</accession>
<dbReference type="STRING" id="1157962.A0A250WSM3"/>
<dbReference type="PANTHER" id="PTHR32002:SF41">
    <property type="entry name" value="PROTEIN NLP8"/>
    <property type="match status" value="1"/>
</dbReference>
<dbReference type="PROSITE" id="PS51519">
    <property type="entry name" value="RWP_RK"/>
    <property type="match status" value="1"/>
</dbReference>
<dbReference type="AlphaFoldDB" id="A0A250WSM3"/>
<feature type="domain" description="RWP-RK" evidence="6">
    <location>
        <begin position="356"/>
        <end position="438"/>
    </location>
</feature>
<dbReference type="GO" id="GO:0003700">
    <property type="term" value="F:DNA-binding transcription factor activity"/>
    <property type="evidence" value="ECO:0007669"/>
    <property type="project" value="InterPro"/>
</dbReference>
<dbReference type="Pfam" id="PF02042">
    <property type="entry name" value="RWP-RK"/>
    <property type="match status" value="1"/>
</dbReference>
<feature type="compositionally biased region" description="Low complexity" evidence="5">
    <location>
        <begin position="441"/>
        <end position="455"/>
    </location>
</feature>
<dbReference type="PANTHER" id="PTHR32002">
    <property type="entry name" value="PROTEIN NLP8"/>
    <property type="match status" value="1"/>
</dbReference>
<feature type="region of interest" description="Disordered" evidence="5">
    <location>
        <begin position="416"/>
        <end position="462"/>
    </location>
</feature>
<feature type="compositionally biased region" description="Acidic residues" evidence="5">
    <location>
        <begin position="335"/>
        <end position="348"/>
    </location>
</feature>
<dbReference type="Proteomes" id="UP000232323">
    <property type="component" value="Unassembled WGS sequence"/>
</dbReference>
<sequence length="626" mass="67211">MDLQGKLFKVIMDVSNVIGMRQAAEEGTLCQVWVMSDDSSTSAALSTQNMPFCVSGIKSDLLALYRCASTRYRLPLESHHATGSAKDIISTVFLTMKPLTSFRVRDYPESMYTRLKDAQRCQVNCTLVAPIMEATWSVPKALAVFELISNNSNMDFTFIAVALQRSLQAMGLHTNGLNEYVTPLRAQQAASLTVQTAKLSAAALNSQPGPSLQLLNSTSQQRAQAINEELNLSGKSSREPSAVNLWPQSVASIQSGTSERPQLGSSTAPAVQPLQVDAMLLDSTKIKVADMLKSSHTQPVGLSEHVGLKMFPLQAPSQSHKLEATEMHALQDGVEESSDDVDDMDEDNMTGVEEGRSGGVSRSSGNKGLDLRYMDLQAQFGVSIKEAAANLGVCVTTLKRACRRYNIPRWPRSQIAKLGKETNQRSNFPGGLPQSMAIPNSSKISSHSPHKGSPSSHRRSSLPEQLLKAPIVPVGGLISVLPGPPGQEPGAWQQPPGPISSSSPDVLTSIPGLKSLLHGGLGELPGHKAGQSLMQRCGSDSFGMRGSLGMMHLGGSSQESSANVLPQLYSSQGSSAPSLLLMQWNQEGPIATDSPSVELGQLYMQQDDAEQLQQGNKSQVFRHQKG</sequence>
<protein>
    <recommendedName>
        <fullName evidence="6">RWP-RK domain-containing protein</fullName>
    </recommendedName>
</protein>
<proteinExistence type="predicted"/>